<dbReference type="PRINTS" id="PR00171">
    <property type="entry name" value="SUGRTRNSPORT"/>
</dbReference>
<dbReference type="NCBIfam" id="TIGR00879">
    <property type="entry name" value="SP"/>
    <property type="match status" value="1"/>
</dbReference>
<keyword evidence="5 9" id="KW-1133">Transmembrane helix</keyword>
<dbReference type="EMBL" id="PKSL01000020">
    <property type="protein sequence ID" value="POW14171.1"/>
    <property type="molecule type" value="Genomic_DNA"/>
</dbReference>
<accession>A0A2S4VXE7</accession>
<feature type="transmembrane region" description="Helical" evidence="9">
    <location>
        <begin position="186"/>
        <end position="207"/>
    </location>
</feature>
<comment type="catalytic activity">
    <reaction evidence="7">
        <text>myo-inositol(out) + H(+)(out) = myo-inositol(in) + H(+)(in)</text>
        <dbReference type="Rhea" id="RHEA:60364"/>
        <dbReference type="ChEBI" id="CHEBI:15378"/>
        <dbReference type="ChEBI" id="CHEBI:17268"/>
    </reaction>
</comment>
<dbReference type="InterPro" id="IPR005828">
    <property type="entry name" value="MFS_sugar_transport-like"/>
</dbReference>
<gene>
    <name evidence="11" type="ORF">PSTT_03208</name>
</gene>
<keyword evidence="6 9" id="KW-0472">Membrane</keyword>
<dbReference type="PROSITE" id="PS00217">
    <property type="entry name" value="SUGAR_TRANSPORT_2"/>
    <property type="match status" value="1"/>
</dbReference>
<feature type="transmembrane region" description="Helical" evidence="9">
    <location>
        <begin position="120"/>
        <end position="142"/>
    </location>
</feature>
<dbReference type="PROSITE" id="PS00216">
    <property type="entry name" value="SUGAR_TRANSPORT_1"/>
    <property type="match status" value="1"/>
</dbReference>
<feature type="transmembrane region" description="Helical" evidence="9">
    <location>
        <begin position="277"/>
        <end position="299"/>
    </location>
</feature>
<feature type="transmembrane region" description="Helical" evidence="9">
    <location>
        <begin position="96"/>
        <end position="114"/>
    </location>
</feature>
<evidence type="ECO:0000256" key="9">
    <source>
        <dbReference type="SAM" id="Phobius"/>
    </source>
</evidence>
<evidence type="ECO:0000256" key="5">
    <source>
        <dbReference type="ARBA" id="ARBA00022989"/>
    </source>
</evidence>
<evidence type="ECO:0000313" key="12">
    <source>
        <dbReference type="Proteomes" id="UP000239156"/>
    </source>
</evidence>
<dbReference type="InterPro" id="IPR050360">
    <property type="entry name" value="MFS_Sugar_Transporters"/>
</dbReference>
<name>A0A2S4VXE7_9BASI</name>
<comment type="caution">
    <text evidence="11">The sequence shown here is derived from an EMBL/GenBank/DDBJ whole genome shotgun (WGS) entry which is preliminary data.</text>
</comment>
<dbReference type="InterPro" id="IPR020846">
    <property type="entry name" value="MFS_dom"/>
</dbReference>
<dbReference type="PANTHER" id="PTHR48022:SF17">
    <property type="entry name" value="HEXOSE TRANSPORTER"/>
    <property type="match status" value="1"/>
</dbReference>
<dbReference type="Pfam" id="PF00083">
    <property type="entry name" value="Sugar_tr"/>
    <property type="match status" value="2"/>
</dbReference>
<evidence type="ECO:0000256" key="8">
    <source>
        <dbReference type="RuleBase" id="RU003346"/>
    </source>
</evidence>
<proteinExistence type="inferred from homology"/>
<dbReference type="PANTHER" id="PTHR48022">
    <property type="entry name" value="PLASTIDIC GLUCOSE TRANSPORTER 4"/>
    <property type="match status" value="1"/>
</dbReference>
<evidence type="ECO:0000256" key="4">
    <source>
        <dbReference type="ARBA" id="ARBA00022692"/>
    </source>
</evidence>
<dbReference type="GO" id="GO:0005351">
    <property type="term" value="F:carbohydrate:proton symporter activity"/>
    <property type="evidence" value="ECO:0007669"/>
    <property type="project" value="TreeGrafter"/>
</dbReference>
<feature type="transmembrane region" description="Helical" evidence="9">
    <location>
        <begin position="373"/>
        <end position="391"/>
    </location>
</feature>
<evidence type="ECO:0000256" key="3">
    <source>
        <dbReference type="ARBA" id="ARBA00022448"/>
    </source>
</evidence>
<feature type="transmembrane region" description="Helical" evidence="9">
    <location>
        <begin position="311"/>
        <end position="333"/>
    </location>
</feature>
<feature type="transmembrane region" description="Helical" evidence="9">
    <location>
        <begin position="340"/>
        <end position="361"/>
    </location>
</feature>
<feature type="transmembrane region" description="Helical" evidence="9">
    <location>
        <begin position="69"/>
        <end position="89"/>
    </location>
</feature>
<dbReference type="Proteomes" id="UP000239156">
    <property type="component" value="Unassembled WGS sequence"/>
</dbReference>
<dbReference type="CDD" id="cd17356">
    <property type="entry name" value="MFS_HXT"/>
    <property type="match status" value="1"/>
</dbReference>
<sequence length="541" mass="58544">MKQQFDNRVIPLGEPATTRAKLVGNRNGFVCGLWGGYISGTKEMPYWLQLNGDRNAEGKYILSTANDSLVTSILSAGTFTGALLAYPFGDRLGRRWGVIVACAIFSVGVALQTASTTIPVFAVGRVFAGLGVGMTSCLVPMYQSECAPKWIRGAVVACYQWAITIGLLVAAIVVNATKDIDNASAYRIPIGIQFVWAVILSLGLYILPESPKYLILKGREEEAKNSLARLLSIPATSPQVLSEYEEVCESLRAERALGTSTYADCFKSGPGRYRLRTLTGMGIQALQQLTGINFIFYYGTTFFQNSGISNAFTITIITNVVNVVMTIPGIWLVDKAGRRSLLLTGAAVMCVCEFIVAIIGLKLENSNIAGQRALISLVCIYIGAFAATWVSRQIIPTIFSQSDTHVPCRFVALQGPIAWVVTSEIYPLAIRAKAMSMSTASNWALNFAIGYSTPYLVDVGEGKAGLRSNVFFIWGACCGFIPETKGLSLEQVDQLYMNSSIVGSNAYRQRLVNGEFDTHHATTPLGSIAEDDHGDKLSKVA</sequence>
<dbReference type="SUPFAM" id="SSF103473">
    <property type="entry name" value="MFS general substrate transporter"/>
    <property type="match status" value="1"/>
</dbReference>
<dbReference type="InterPro" id="IPR003663">
    <property type="entry name" value="Sugar/inositol_transpt"/>
</dbReference>
<keyword evidence="4 9" id="KW-0812">Transmembrane</keyword>
<comment type="subcellular location">
    <subcellularLocation>
        <location evidence="1">Membrane</location>
        <topology evidence="1">Multi-pass membrane protein</topology>
    </subcellularLocation>
</comment>
<protein>
    <recommendedName>
        <fullName evidence="10">Major facilitator superfamily (MFS) profile domain-containing protein</fullName>
    </recommendedName>
</protein>
<keyword evidence="12" id="KW-1185">Reference proteome</keyword>
<evidence type="ECO:0000256" key="7">
    <source>
        <dbReference type="ARBA" id="ARBA00049119"/>
    </source>
</evidence>
<dbReference type="VEuPathDB" id="FungiDB:PSHT_05080"/>
<comment type="similarity">
    <text evidence="2 8">Belongs to the major facilitator superfamily. Sugar transporter (TC 2.A.1.1) family.</text>
</comment>
<keyword evidence="3 8" id="KW-0813">Transport</keyword>
<dbReference type="InterPro" id="IPR036259">
    <property type="entry name" value="MFS_trans_sf"/>
</dbReference>
<feature type="transmembrane region" description="Helical" evidence="9">
    <location>
        <begin position="154"/>
        <end position="174"/>
    </location>
</feature>
<dbReference type="PROSITE" id="PS50850">
    <property type="entry name" value="MFS"/>
    <property type="match status" value="1"/>
</dbReference>
<reference evidence="11" key="1">
    <citation type="submission" date="2017-12" db="EMBL/GenBank/DDBJ databases">
        <title>Gene loss provides genomic basis for host adaptation in cereal stripe rust fungi.</title>
        <authorList>
            <person name="Xia C."/>
        </authorList>
    </citation>
    <scope>NUCLEOTIDE SEQUENCE [LARGE SCALE GENOMIC DNA]</scope>
    <source>
        <strain evidence="11">93-210</strain>
    </source>
</reference>
<organism evidence="11 12">
    <name type="scientific">Puccinia striiformis</name>
    <dbReference type="NCBI Taxonomy" id="27350"/>
    <lineage>
        <taxon>Eukaryota</taxon>
        <taxon>Fungi</taxon>
        <taxon>Dikarya</taxon>
        <taxon>Basidiomycota</taxon>
        <taxon>Pucciniomycotina</taxon>
        <taxon>Pucciniomycetes</taxon>
        <taxon>Pucciniales</taxon>
        <taxon>Pucciniaceae</taxon>
        <taxon>Puccinia</taxon>
    </lineage>
</organism>
<dbReference type="VEuPathDB" id="FungiDB:PSTT_03208"/>
<evidence type="ECO:0000256" key="2">
    <source>
        <dbReference type="ARBA" id="ARBA00010992"/>
    </source>
</evidence>
<evidence type="ECO:0000313" key="11">
    <source>
        <dbReference type="EMBL" id="POW14171.1"/>
    </source>
</evidence>
<evidence type="ECO:0000256" key="6">
    <source>
        <dbReference type="ARBA" id="ARBA00023136"/>
    </source>
</evidence>
<dbReference type="Gene3D" id="1.20.1250.20">
    <property type="entry name" value="MFS general substrate transporter like domains"/>
    <property type="match status" value="1"/>
</dbReference>
<feature type="domain" description="Major facilitator superfamily (MFS) profile" evidence="10">
    <location>
        <begin position="20"/>
        <end position="493"/>
    </location>
</feature>
<dbReference type="GO" id="GO:0016020">
    <property type="term" value="C:membrane"/>
    <property type="evidence" value="ECO:0007669"/>
    <property type="project" value="UniProtKB-SubCell"/>
</dbReference>
<evidence type="ECO:0000256" key="1">
    <source>
        <dbReference type="ARBA" id="ARBA00004141"/>
    </source>
</evidence>
<evidence type="ECO:0000259" key="10">
    <source>
        <dbReference type="PROSITE" id="PS50850"/>
    </source>
</evidence>
<dbReference type="InterPro" id="IPR005829">
    <property type="entry name" value="Sugar_transporter_CS"/>
</dbReference>
<dbReference type="AlphaFoldDB" id="A0A2S4VXE7"/>